<dbReference type="RefSeq" id="WP_067231277.1">
    <property type="nucleotide sequence ID" value="NZ_KQ948551.1"/>
</dbReference>
<feature type="signal peptide" evidence="1">
    <location>
        <begin position="1"/>
        <end position="35"/>
    </location>
</feature>
<feature type="domain" description="DUF4097" evidence="2">
    <location>
        <begin position="128"/>
        <end position="258"/>
    </location>
</feature>
<accession>A0A101R0F4</accession>
<evidence type="ECO:0000313" key="4">
    <source>
        <dbReference type="Proteomes" id="UP000053271"/>
    </source>
</evidence>
<feature type="chain" id="PRO_5007104406" description="DUF4097 domain-containing protein" evidence="1">
    <location>
        <begin position="36"/>
        <end position="262"/>
    </location>
</feature>
<evidence type="ECO:0000259" key="2">
    <source>
        <dbReference type="Pfam" id="PF13349"/>
    </source>
</evidence>
<gene>
    <name evidence="3" type="ORF">AQJ30_09605</name>
</gene>
<dbReference type="Pfam" id="PF13349">
    <property type="entry name" value="DUF4097"/>
    <property type="match status" value="1"/>
</dbReference>
<protein>
    <recommendedName>
        <fullName evidence="2">DUF4097 domain-containing protein</fullName>
    </recommendedName>
</protein>
<keyword evidence="1" id="KW-0732">Signal</keyword>
<dbReference type="InterPro" id="IPR025164">
    <property type="entry name" value="Toastrack_DUF4097"/>
</dbReference>
<organism evidence="3 4">
    <name type="scientific">Streptomyces longwoodensis</name>
    <dbReference type="NCBI Taxonomy" id="68231"/>
    <lineage>
        <taxon>Bacteria</taxon>
        <taxon>Bacillati</taxon>
        <taxon>Actinomycetota</taxon>
        <taxon>Actinomycetes</taxon>
        <taxon>Kitasatosporales</taxon>
        <taxon>Streptomycetaceae</taxon>
        <taxon>Streptomyces</taxon>
    </lineage>
</organism>
<dbReference type="STRING" id="68231.AQJ30_09605"/>
<evidence type="ECO:0000313" key="3">
    <source>
        <dbReference type="EMBL" id="KUN39435.1"/>
    </source>
</evidence>
<dbReference type="GeneID" id="91424857"/>
<reference evidence="3 4" key="1">
    <citation type="submission" date="2015-10" db="EMBL/GenBank/DDBJ databases">
        <title>Draft genome sequence of Streptomyces longwoodensis DSM 41677, type strain for the species Streptomyces longwoodensis.</title>
        <authorList>
            <person name="Ruckert C."/>
            <person name="Winkler A."/>
            <person name="Kalinowski J."/>
            <person name="Kampfer P."/>
            <person name="Glaeser S."/>
        </authorList>
    </citation>
    <scope>NUCLEOTIDE SEQUENCE [LARGE SCALE GENOMIC DNA]</scope>
    <source>
        <strain evidence="3 4">DSM 41677</strain>
    </source>
</reference>
<dbReference type="EMBL" id="LMWS01000012">
    <property type="protein sequence ID" value="KUN39435.1"/>
    <property type="molecule type" value="Genomic_DNA"/>
</dbReference>
<dbReference type="AlphaFoldDB" id="A0A101R0F4"/>
<keyword evidence="4" id="KW-1185">Reference proteome</keyword>
<sequence length="262" mass="27172">MTRSRLTPGRAARAGLALGAAALLLATATACGADAGEDQHPEHRAFALQGRTLTVDSDDSSLEIVAGDAHPAGRVRVTRWFEGSVLVGSDPKVTWSMEDDRLTLRLHCSGVVADCAARHRVEVPRGVAVRVVDGDGSVRARGFRDALSIRTGDGSVRVTDTTGPLELRSGDGSLRAEVGSRRVSARSGDGSVHLELSAVPDRVESVAGDGSVTLVLPRATYKVTASSGDGGVDVSVPRDDAARAHVVSARTGDGHITVRSAN</sequence>
<proteinExistence type="predicted"/>
<dbReference type="Proteomes" id="UP000053271">
    <property type="component" value="Unassembled WGS sequence"/>
</dbReference>
<name>A0A101R0F4_9ACTN</name>
<dbReference type="PROSITE" id="PS51257">
    <property type="entry name" value="PROKAR_LIPOPROTEIN"/>
    <property type="match status" value="1"/>
</dbReference>
<comment type="caution">
    <text evidence="3">The sequence shown here is derived from an EMBL/GenBank/DDBJ whole genome shotgun (WGS) entry which is preliminary data.</text>
</comment>
<evidence type="ECO:0000256" key="1">
    <source>
        <dbReference type="SAM" id="SignalP"/>
    </source>
</evidence>